<evidence type="ECO:0000256" key="4">
    <source>
        <dbReference type="ARBA" id="ARBA00023088"/>
    </source>
</evidence>
<feature type="compositionally biased region" description="Acidic residues" evidence="5">
    <location>
        <begin position="525"/>
        <end position="539"/>
    </location>
</feature>
<proteinExistence type="predicted"/>
<feature type="transmembrane region" description="Helical" evidence="6">
    <location>
        <begin position="666"/>
        <end position="686"/>
    </location>
</feature>
<keyword evidence="1" id="KW-0134">Cell wall</keyword>
<dbReference type="AlphaFoldDB" id="A0A175RG69"/>
<feature type="compositionally biased region" description="Gly residues" evidence="5">
    <location>
        <begin position="635"/>
        <end position="649"/>
    </location>
</feature>
<gene>
    <name evidence="9" type="ORF">NS184_15700</name>
</gene>
<evidence type="ECO:0000313" key="10">
    <source>
        <dbReference type="Proteomes" id="UP000078252"/>
    </source>
</evidence>
<dbReference type="STRING" id="33881.NS184_15700"/>
<dbReference type="OrthoDB" id="5097616at2"/>
<dbReference type="EMBL" id="LDQC01000110">
    <property type="protein sequence ID" value="KTR02478.1"/>
    <property type="molecule type" value="Genomic_DNA"/>
</dbReference>
<reference evidence="9 10" key="1">
    <citation type="journal article" date="2016" name="Front. Microbiol.">
        <title>Genomic Resource of Rice Seed Associated Bacteria.</title>
        <authorList>
            <person name="Midha S."/>
            <person name="Bansal K."/>
            <person name="Sharma S."/>
            <person name="Kumar N."/>
            <person name="Patil P.P."/>
            <person name="Chaudhry V."/>
            <person name="Patil P.B."/>
        </authorList>
    </citation>
    <scope>NUCLEOTIDE SEQUENCE [LARGE SCALE GENOMIC DNA]</scope>
    <source>
        <strain evidence="9 10">NS184</strain>
    </source>
</reference>
<evidence type="ECO:0000256" key="1">
    <source>
        <dbReference type="ARBA" id="ARBA00022512"/>
    </source>
</evidence>
<evidence type="ECO:0000256" key="3">
    <source>
        <dbReference type="ARBA" id="ARBA00022729"/>
    </source>
</evidence>
<evidence type="ECO:0000313" key="9">
    <source>
        <dbReference type="EMBL" id="KTR02478.1"/>
    </source>
</evidence>
<accession>A0A175RG69</accession>
<keyword evidence="4" id="KW-0572">Peptidoglycan-anchor</keyword>
<dbReference type="Proteomes" id="UP000078252">
    <property type="component" value="Unassembled WGS sequence"/>
</dbReference>
<keyword evidence="2" id="KW-0964">Secreted</keyword>
<keyword evidence="6" id="KW-0472">Membrane</keyword>
<comment type="caution">
    <text evidence="9">The sequence shown here is derived from an EMBL/GenBank/DDBJ whole genome shotgun (WGS) entry which is preliminary data.</text>
</comment>
<dbReference type="RefSeq" id="WP_058727022.1">
    <property type="nucleotide sequence ID" value="NZ_LDQC01000110.1"/>
</dbReference>
<keyword evidence="6" id="KW-0812">Transmembrane</keyword>
<keyword evidence="3 7" id="KW-0732">Signal</keyword>
<evidence type="ECO:0000256" key="5">
    <source>
        <dbReference type="SAM" id="MobiDB-lite"/>
    </source>
</evidence>
<feature type="domain" description="Gram-positive cocci surface proteins LPxTG" evidence="8">
    <location>
        <begin position="659"/>
        <end position="693"/>
    </location>
</feature>
<dbReference type="PATRIC" id="fig|33881.3.peg.146"/>
<protein>
    <recommendedName>
        <fullName evidence="8">Gram-positive cocci surface proteins LPxTG domain-containing protein</fullName>
    </recommendedName>
</protein>
<feature type="signal peptide" evidence="7">
    <location>
        <begin position="1"/>
        <end position="32"/>
    </location>
</feature>
<feature type="region of interest" description="Disordered" evidence="5">
    <location>
        <begin position="612"/>
        <end position="649"/>
    </location>
</feature>
<dbReference type="InterPro" id="IPR047900">
    <property type="entry name" value="Choice_anch_G"/>
</dbReference>
<dbReference type="GO" id="GO:0005975">
    <property type="term" value="P:carbohydrate metabolic process"/>
    <property type="evidence" value="ECO:0007669"/>
    <property type="project" value="UniProtKB-ARBA"/>
</dbReference>
<dbReference type="Gene3D" id="2.60.40.10">
    <property type="entry name" value="Immunoglobulins"/>
    <property type="match status" value="1"/>
</dbReference>
<evidence type="ECO:0000259" key="8">
    <source>
        <dbReference type="PROSITE" id="PS50847"/>
    </source>
</evidence>
<keyword evidence="6" id="KW-1133">Transmembrane helix</keyword>
<dbReference type="NCBIfam" id="NF033766">
    <property type="entry name" value="choice_anch_G"/>
    <property type="match status" value="1"/>
</dbReference>
<sequence>MPSTATRFALRAGATATVAAVIIGGAALPANAAATDVTQAEGRLLAGSGTVDLDTIAALAGSYGATAPGGAVDGGSNPLDLTVLNGIGVNAPNGIQLLGANGLVDVGVAGQYSSTSTTSAVAAAGAVSGDGAIQVGAPGSDGARIDLQPLLDGLDVDGLISDASVDLGALSARAEATRTFAGSDVTTDYQVASADVSVVSPAVAALVGQLNTTLDASSTTLETALNADGVAAGVTGAVTDDLADALGIVPAIVVGPTTATVTADVDLGQAVSSITETPLTSGAVTIDLSTGTVSIDLADLYTLNELAPNTRLLASDTINAQIEASIADILENQVPALLTDALQDALDAATVTVDVSTDATVALAAAGLDITVDTTLGQVLGTSTTDPEVTLTGTGALELLDDLGLTAGLEGVVDTALLPALTTAVGGVVTEDFVSDTVAALVDTLEDVVTALDPLLDTLNQLVSITVNSQTAPAFSDPDGDATGATTVRAVRIELLPAADAATVDIATATVQADAFAGIAITDPEDGTEVTVPTEDDTTDVPVSGTAEPGSDVDVTLDGDEDGTQSTVTDEDGTWTVTFPDVAVGDHEAVAVETIGGLVSDPDSVTFAVAAAPVDPTDPTDPTDPGTPGTPGTPGAPGGDGTGAGPGVGGAGGGAGGSLAYTGAELLPIMLIAGLLLAAGGGTLLARRLRRTA</sequence>
<evidence type="ECO:0000256" key="6">
    <source>
        <dbReference type="SAM" id="Phobius"/>
    </source>
</evidence>
<feature type="chain" id="PRO_5008041936" description="Gram-positive cocci surface proteins LPxTG domain-containing protein" evidence="7">
    <location>
        <begin position="33"/>
        <end position="693"/>
    </location>
</feature>
<feature type="compositionally biased region" description="Acidic residues" evidence="5">
    <location>
        <begin position="555"/>
        <end position="572"/>
    </location>
</feature>
<dbReference type="InterPro" id="IPR019931">
    <property type="entry name" value="LPXTG_anchor"/>
</dbReference>
<name>A0A175RG69_9MICO</name>
<organism evidence="9 10">
    <name type="scientific">Curtobacterium luteum</name>
    <dbReference type="NCBI Taxonomy" id="33881"/>
    <lineage>
        <taxon>Bacteria</taxon>
        <taxon>Bacillati</taxon>
        <taxon>Actinomycetota</taxon>
        <taxon>Actinomycetes</taxon>
        <taxon>Micrococcales</taxon>
        <taxon>Microbacteriaceae</taxon>
        <taxon>Curtobacterium</taxon>
    </lineage>
</organism>
<dbReference type="PROSITE" id="PS50847">
    <property type="entry name" value="GRAM_POS_ANCHORING"/>
    <property type="match status" value="1"/>
</dbReference>
<feature type="region of interest" description="Disordered" evidence="5">
    <location>
        <begin position="525"/>
        <end position="572"/>
    </location>
</feature>
<evidence type="ECO:0000256" key="7">
    <source>
        <dbReference type="SAM" id="SignalP"/>
    </source>
</evidence>
<evidence type="ECO:0000256" key="2">
    <source>
        <dbReference type="ARBA" id="ARBA00022525"/>
    </source>
</evidence>
<dbReference type="InterPro" id="IPR013783">
    <property type="entry name" value="Ig-like_fold"/>
</dbReference>